<dbReference type="CDD" id="cd04301">
    <property type="entry name" value="NAT_SF"/>
    <property type="match status" value="1"/>
</dbReference>
<dbReference type="STRING" id="239498.AXK60_05355"/>
<dbReference type="InterPro" id="IPR000182">
    <property type="entry name" value="GNAT_dom"/>
</dbReference>
<dbReference type="Gene3D" id="3.40.630.30">
    <property type="match status" value="1"/>
</dbReference>
<dbReference type="InterPro" id="IPR016181">
    <property type="entry name" value="Acyl_CoA_acyltransferase"/>
</dbReference>
<evidence type="ECO:0000313" key="5">
    <source>
        <dbReference type="Proteomes" id="UP000070409"/>
    </source>
</evidence>
<reference evidence="3" key="2">
    <citation type="submission" date="2016-02" db="EMBL/GenBank/DDBJ databases">
        <authorList>
            <person name="Teng J.L."/>
            <person name="Yang Y."/>
            <person name="Huang Y."/>
            <person name="Guo F."/>
            <person name="Wei W."/>
            <person name="Chen J.H."/>
            <person name="Wong S.Y."/>
            <person name="Lau S.K."/>
            <person name="Woo P.C."/>
        </authorList>
    </citation>
    <scope>NUCLEOTIDE SEQUENCE</scope>
    <source>
        <strain evidence="3">JCM 15929</strain>
    </source>
</reference>
<dbReference type="SUPFAM" id="SSF55729">
    <property type="entry name" value="Acyl-CoA N-acyltransferases (Nat)"/>
    <property type="match status" value="1"/>
</dbReference>
<gene>
    <name evidence="3" type="ORF">AXK60_05355</name>
    <name evidence="2" type="ORF">AXK61_21225</name>
</gene>
<evidence type="ECO:0000259" key="1">
    <source>
        <dbReference type="PROSITE" id="PS51186"/>
    </source>
</evidence>
<organism evidence="3 4">
    <name type="scientific">Tsukamurella pseudospumae</name>
    <dbReference type="NCBI Taxonomy" id="239498"/>
    <lineage>
        <taxon>Bacteria</taxon>
        <taxon>Bacillati</taxon>
        <taxon>Actinomycetota</taxon>
        <taxon>Actinomycetes</taxon>
        <taxon>Mycobacteriales</taxon>
        <taxon>Tsukamurellaceae</taxon>
        <taxon>Tsukamurella</taxon>
    </lineage>
</organism>
<name>A0A138AQC4_9ACTN</name>
<accession>A0A138AQC4</accession>
<dbReference type="Pfam" id="PF13673">
    <property type="entry name" value="Acetyltransf_10"/>
    <property type="match status" value="1"/>
</dbReference>
<dbReference type="EMBL" id="LSRF01000012">
    <property type="protein sequence ID" value="KXP12630.1"/>
    <property type="molecule type" value="Genomic_DNA"/>
</dbReference>
<dbReference type="AlphaFoldDB" id="A0A138AQC4"/>
<sequence length="150" mass="16154">MRRATGDTLDASTLHALLKLRAEVFIAEQQSPWLDIDGRDLDPSTIHFWLPDGAPGSGPGRDVVATVRLTAEGPGLARIGRVCAAPSARGQGLIGLLMAAALDELGERACLLEAQSHLEPMYAKYGFAREGDEFVEDGIPHVPMRRPARD</sequence>
<keyword evidence="5" id="KW-1185">Reference proteome</keyword>
<dbReference type="Proteomes" id="UP000070409">
    <property type="component" value="Unassembled WGS sequence"/>
</dbReference>
<dbReference type="Proteomes" id="UP000070258">
    <property type="component" value="Unassembled WGS sequence"/>
</dbReference>
<dbReference type="PROSITE" id="PS51186">
    <property type="entry name" value="GNAT"/>
    <property type="match status" value="1"/>
</dbReference>
<dbReference type="OrthoDB" id="9796171at2"/>
<dbReference type="GO" id="GO:0016747">
    <property type="term" value="F:acyltransferase activity, transferring groups other than amino-acyl groups"/>
    <property type="evidence" value="ECO:0007669"/>
    <property type="project" value="InterPro"/>
</dbReference>
<dbReference type="RefSeq" id="WP_068570611.1">
    <property type="nucleotide sequence ID" value="NZ_LSRE01000015.1"/>
</dbReference>
<proteinExistence type="predicted"/>
<protein>
    <recommendedName>
        <fullName evidence="1">N-acetyltransferase domain-containing protein</fullName>
    </recommendedName>
</protein>
<dbReference type="EMBL" id="LSRE01000015">
    <property type="protein sequence ID" value="KXO97889.1"/>
    <property type="molecule type" value="Genomic_DNA"/>
</dbReference>
<evidence type="ECO:0000313" key="4">
    <source>
        <dbReference type="Proteomes" id="UP000070258"/>
    </source>
</evidence>
<evidence type="ECO:0000313" key="3">
    <source>
        <dbReference type="EMBL" id="KXP12630.1"/>
    </source>
</evidence>
<feature type="domain" description="N-acetyltransferase" evidence="1">
    <location>
        <begin position="4"/>
        <end position="149"/>
    </location>
</feature>
<evidence type="ECO:0000313" key="2">
    <source>
        <dbReference type="EMBL" id="KXO97889.1"/>
    </source>
</evidence>
<reference evidence="4" key="1">
    <citation type="submission" date="2016-02" db="EMBL/GenBank/DDBJ databases">
        <authorList>
            <person name="Wen L."/>
            <person name="He K."/>
            <person name="Yang H."/>
        </authorList>
    </citation>
    <scope>NUCLEOTIDE SEQUENCE [LARGE SCALE GENOMIC DNA]</scope>
    <source>
        <strain evidence="4">JCM 15929</strain>
    </source>
</reference>
<reference evidence="2 5" key="3">
    <citation type="submission" date="2016-02" db="EMBL/GenBank/DDBJ databases">
        <authorList>
            <person name="Teng J.L."/>
            <person name="Tang Y."/>
            <person name="Huang Y."/>
            <person name="Guo F."/>
            <person name="Wei W."/>
            <person name="Chen J.H."/>
            <person name="Wong S.Y."/>
            <person name="Lau S.K."/>
            <person name="Woo P.C."/>
        </authorList>
    </citation>
    <scope>NUCLEOTIDE SEQUENCE [LARGE SCALE GENOMIC DNA]</scope>
    <source>
        <strain evidence="2 5">JCM 13375</strain>
    </source>
</reference>
<comment type="caution">
    <text evidence="3">The sequence shown here is derived from an EMBL/GenBank/DDBJ whole genome shotgun (WGS) entry which is preliminary data.</text>
</comment>